<feature type="region of interest" description="Disordered" evidence="1">
    <location>
        <begin position="158"/>
        <end position="253"/>
    </location>
</feature>
<comment type="caution">
    <text evidence="3">The sequence shown here is derived from an EMBL/GenBank/DDBJ whole genome shotgun (WGS) entry which is preliminary data.</text>
</comment>
<feature type="compositionally biased region" description="Basic and acidic residues" evidence="1">
    <location>
        <begin position="209"/>
        <end position="228"/>
    </location>
</feature>
<evidence type="ECO:0000256" key="2">
    <source>
        <dbReference type="SAM" id="SignalP"/>
    </source>
</evidence>
<name>A0A2A4K7I1_HELVI</name>
<feature type="compositionally biased region" description="Basic and acidic residues" evidence="1">
    <location>
        <begin position="240"/>
        <end position="250"/>
    </location>
</feature>
<feature type="compositionally biased region" description="Basic and acidic residues" evidence="1">
    <location>
        <begin position="90"/>
        <end position="109"/>
    </location>
</feature>
<gene>
    <name evidence="3" type="ORF">B5V51_14874</name>
</gene>
<proteinExistence type="predicted"/>
<feature type="compositionally biased region" description="Basic and acidic residues" evidence="1">
    <location>
        <begin position="158"/>
        <end position="167"/>
    </location>
</feature>
<dbReference type="AlphaFoldDB" id="A0A2A4K7I1"/>
<keyword evidence="2" id="KW-0732">Signal</keyword>
<dbReference type="EMBL" id="NWSH01000097">
    <property type="protein sequence ID" value="PCG79610.1"/>
    <property type="molecule type" value="Genomic_DNA"/>
</dbReference>
<evidence type="ECO:0000256" key="1">
    <source>
        <dbReference type="SAM" id="MobiDB-lite"/>
    </source>
</evidence>
<feature type="compositionally biased region" description="Basic and acidic residues" evidence="1">
    <location>
        <begin position="384"/>
        <end position="398"/>
    </location>
</feature>
<organism evidence="3">
    <name type="scientific">Heliothis virescens</name>
    <name type="common">Tobacco budworm moth</name>
    <dbReference type="NCBI Taxonomy" id="7102"/>
    <lineage>
        <taxon>Eukaryota</taxon>
        <taxon>Metazoa</taxon>
        <taxon>Ecdysozoa</taxon>
        <taxon>Arthropoda</taxon>
        <taxon>Hexapoda</taxon>
        <taxon>Insecta</taxon>
        <taxon>Pterygota</taxon>
        <taxon>Neoptera</taxon>
        <taxon>Endopterygota</taxon>
        <taxon>Lepidoptera</taxon>
        <taxon>Glossata</taxon>
        <taxon>Ditrysia</taxon>
        <taxon>Noctuoidea</taxon>
        <taxon>Noctuidae</taxon>
        <taxon>Heliothinae</taxon>
        <taxon>Heliothis</taxon>
    </lineage>
</organism>
<accession>A0A2A4K7I1</accession>
<sequence>MIKIRAVLLILLAFSLIHNGKATTETTETSEDVTTDHVEMSDEEEESASIQVVNRDTPNTTITNDSIDTSQEEEIITEIPSNSDATTAEVKSDDLSEDLKHDSVAKSDIPEESDELRITTRTSINEDITEKEEDKDKINEDLSKNQEQIEVVADIAKAEDHDGKNEEVVSTVENENDWRSEHDDPETKKHASEPTEDESGFDDDTGEYVDTKIEFELKSGMDTRAPEKRRQKYAGPTTPRYREQHEEHGYLDSGPMRTFSEVVVPRYRPVWTRSGIIYTPTLLSMQSRSPFLDRLSGHWPLNRNHYSPEEIYPIPRPRPISAPHYEESKMIDDYNDYGSNTYSYTPIRKVTTPRPSHQIHTPPKFDVFQKLVEASNHPKPQKRTFSDFHQRKYPESYG</sequence>
<evidence type="ECO:0000313" key="3">
    <source>
        <dbReference type="EMBL" id="PCG79610.1"/>
    </source>
</evidence>
<feature type="compositionally biased region" description="Basic and acidic residues" evidence="1">
    <location>
        <begin position="132"/>
        <end position="144"/>
    </location>
</feature>
<feature type="signal peptide" evidence="2">
    <location>
        <begin position="1"/>
        <end position="22"/>
    </location>
</feature>
<feature type="region of interest" description="Disordered" evidence="1">
    <location>
        <begin position="376"/>
        <end position="398"/>
    </location>
</feature>
<feature type="compositionally biased region" description="Basic and acidic residues" evidence="1">
    <location>
        <begin position="176"/>
        <end position="193"/>
    </location>
</feature>
<protein>
    <submittedName>
        <fullName evidence="3">Uncharacterized protein</fullName>
    </submittedName>
</protein>
<feature type="compositionally biased region" description="Acidic residues" evidence="1">
    <location>
        <begin position="194"/>
        <end position="207"/>
    </location>
</feature>
<reference evidence="3" key="1">
    <citation type="submission" date="2017-09" db="EMBL/GenBank/DDBJ databases">
        <title>Contemporary evolution of a Lepidopteran species, Heliothis virescens, in response to modern agricultural practices.</title>
        <authorList>
            <person name="Fritz M.L."/>
            <person name="Deyonke A.M."/>
            <person name="Papanicolaou A."/>
            <person name="Micinski S."/>
            <person name="Westbrook J."/>
            <person name="Gould F."/>
        </authorList>
    </citation>
    <scope>NUCLEOTIDE SEQUENCE [LARGE SCALE GENOMIC DNA]</scope>
    <source>
        <strain evidence="3">HvINT-</strain>
        <tissue evidence="3">Whole body</tissue>
    </source>
</reference>
<feature type="region of interest" description="Disordered" evidence="1">
    <location>
        <begin position="83"/>
        <end position="145"/>
    </location>
</feature>
<feature type="region of interest" description="Disordered" evidence="1">
    <location>
        <begin position="23"/>
        <end position="50"/>
    </location>
</feature>
<feature type="chain" id="PRO_5013399826" evidence="2">
    <location>
        <begin position="23"/>
        <end position="398"/>
    </location>
</feature>